<dbReference type="EMBL" id="BART01038428">
    <property type="protein sequence ID" value="GAH05580.1"/>
    <property type="molecule type" value="Genomic_DNA"/>
</dbReference>
<dbReference type="AlphaFoldDB" id="X1DB91"/>
<name>X1DB91_9ZZZZ</name>
<reference evidence="1" key="1">
    <citation type="journal article" date="2014" name="Front. Microbiol.">
        <title>High frequency of phylogenetically diverse reductive dehalogenase-homologous genes in deep subseafloor sedimentary metagenomes.</title>
        <authorList>
            <person name="Kawai M."/>
            <person name="Futagami T."/>
            <person name="Toyoda A."/>
            <person name="Takaki Y."/>
            <person name="Nishi S."/>
            <person name="Hori S."/>
            <person name="Arai W."/>
            <person name="Tsubouchi T."/>
            <person name="Morono Y."/>
            <person name="Uchiyama I."/>
            <person name="Ito T."/>
            <person name="Fujiyama A."/>
            <person name="Inagaki F."/>
            <person name="Takami H."/>
        </authorList>
    </citation>
    <scope>NUCLEOTIDE SEQUENCE</scope>
    <source>
        <strain evidence="1">Expedition CK06-06</strain>
    </source>
</reference>
<sequence length="43" mass="5033">KWKEYVFPFKDFNIEGHDIMGIFIGSSTEAGKFLLQIDNVRLK</sequence>
<organism evidence="1">
    <name type="scientific">marine sediment metagenome</name>
    <dbReference type="NCBI Taxonomy" id="412755"/>
    <lineage>
        <taxon>unclassified sequences</taxon>
        <taxon>metagenomes</taxon>
        <taxon>ecological metagenomes</taxon>
    </lineage>
</organism>
<feature type="non-terminal residue" evidence="1">
    <location>
        <position position="1"/>
    </location>
</feature>
<proteinExistence type="predicted"/>
<comment type="caution">
    <text evidence="1">The sequence shown here is derived from an EMBL/GenBank/DDBJ whole genome shotgun (WGS) entry which is preliminary data.</text>
</comment>
<protein>
    <submittedName>
        <fullName evidence="1">Uncharacterized protein</fullName>
    </submittedName>
</protein>
<accession>X1DB91</accession>
<evidence type="ECO:0000313" key="1">
    <source>
        <dbReference type="EMBL" id="GAH05580.1"/>
    </source>
</evidence>
<gene>
    <name evidence="1" type="ORF">S01H4_63739</name>
</gene>